<reference evidence="2" key="1">
    <citation type="submission" date="2013-06" db="EMBL/GenBank/DDBJ databases">
        <authorList>
            <person name="Zhao Q."/>
        </authorList>
    </citation>
    <scope>NUCLEOTIDE SEQUENCE</scope>
    <source>
        <strain evidence="2">cv. W1943</strain>
    </source>
</reference>
<dbReference type="Proteomes" id="UP000008022">
    <property type="component" value="Unassembled WGS sequence"/>
</dbReference>
<evidence type="ECO:0000313" key="2">
    <source>
        <dbReference type="Proteomes" id="UP000008022"/>
    </source>
</evidence>
<sequence length="119" mass="13022">MRFINIYMNVDNARKTYILKRRKYFVLKDFRLALTGAPLPRLRLNAPPHYRGLPLAVASDLARPPPPPPPYGFDSGFVAVSSIYFTGDGVGMPTATTGLGVDGELELRCSMGTATMCSL</sequence>
<dbReference type="AlphaFoldDB" id="A0A0E0QA57"/>
<keyword evidence="2" id="KW-1185">Reference proteome</keyword>
<organism evidence="1 2">
    <name type="scientific">Oryza rufipogon</name>
    <name type="common">Brownbeard rice</name>
    <name type="synonym">Asian wild rice</name>
    <dbReference type="NCBI Taxonomy" id="4529"/>
    <lineage>
        <taxon>Eukaryota</taxon>
        <taxon>Viridiplantae</taxon>
        <taxon>Streptophyta</taxon>
        <taxon>Embryophyta</taxon>
        <taxon>Tracheophyta</taxon>
        <taxon>Spermatophyta</taxon>
        <taxon>Magnoliopsida</taxon>
        <taxon>Liliopsida</taxon>
        <taxon>Poales</taxon>
        <taxon>Poaceae</taxon>
        <taxon>BOP clade</taxon>
        <taxon>Oryzoideae</taxon>
        <taxon>Oryzeae</taxon>
        <taxon>Oryzinae</taxon>
        <taxon>Oryza</taxon>
    </lineage>
</organism>
<proteinExistence type="predicted"/>
<reference evidence="1" key="2">
    <citation type="submission" date="2015-06" db="UniProtKB">
        <authorList>
            <consortium name="EnsemblPlants"/>
        </authorList>
    </citation>
    <scope>IDENTIFICATION</scope>
</reference>
<protein>
    <submittedName>
        <fullName evidence="1">Uncharacterized protein</fullName>
    </submittedName>
</protein>
<dbReference type="EnsemblPlants" id="ORUFI07G20210.1">
    <property type="protein sequence ID" value="ORUFI07G20210.1"/>
    <property type="gene ID" value="ORUFI07G20210"/>
</dbReference>
<dbReference type="Gramene" id="ORUFI07G20210.1">
    <property type="protein sequence ID" value="ORUFI07G20210.1"/>
    <property type="gene ID" value="ORUFI07G20210"/>
</dbReference>
<accession>A0A0E0QA57</accession>
<evidence type="ECO:0000313" key="1">
    <source>
        <dbReference type="EnsemblPlants" id="ORUFI07G20210.1"/>
    </source>
</evidence>
<dbReference type="HOGENOM" id="CLU_2065352_0_0_1"/>
<name>A0A0E0QA57_ORYRU</name>